<dbReference type="InterPro" id="IPR023772">
    <property type="entry name" value="DNA-bd_HTH_TetR-type_CS"/>
</dbReference>
<proteinExistence type="predicted"/>
<dbReference type="PROSITE" id="PS01081">
    <property type="entry name" value="HTH_TETR_1"/>
    <property type="match status" value="1"/>
</dbReference>
<dbReference type="SUPFAM" id="SSF46689">
    <property type="entry name" value="Homeodomain-like"/>
    <property type="match status" value="1"/>
</dbReference>
<evidence type="ECO:0000313" key="7">
    <source>
        <dbReference type="EMBL" id="GFJ92581.1"/>
    </source>
</evidence>
<keyword evidence="8" id="KW-1185">Reference proteome</keyword>
<dbReference type="RefSeq" id="WP_173079416.1">
    <property type="nucleotide sequence ID" value="NZ_BAABJB010000011.1"/>
</dbReference>
<reference evidence="7 8" key="1">
    <citation type="submission" date="2020-03" db="EMBL/GenBank/DDBJ databases">
        <title>Whole genome shotgun sequence of Phytohabitans rumicis NBRC 108638.</title>
        <authorList>
            <person name="Komaki H."/>
            <person name="Tamura T."/>
        </authorList>
    </citation>
    <scope>NUCLEOTIDE SEQUENCE [LARGE SCALE GENOMIC DNA]</scope>
    <source>
        <strain evidence="7 8">NBRC 108638</strain>
    </source>
</reference>
<evidence type="ECO:0000256" key="5">
    <source>
        <dbReference type="SAM" id="MobiDB-lite"/>
    </source>
</evidence>
<dbReference type="InterPro" id="IPR050109">
    <property type="entry name" value="HTH-type_TetR-like_transc_reg"/>
</dbReference>
<dbReference type="PRINTS" id="PR00455">
    <property type="entry name" value="HTHTETR"/>
</dbReference>
<keyword evidence="1" id="KW-0805">Transcription regulation</keyword>
<dbReference type="AlphaFoldDB" id="A0A6V8LCR3"/>
<reference evidence="7 8" key="2">
    <citation type="submission" date="2020-03" db="EMBL/GenBank/DDBJ databases">
        <authorList>
            <person name="Ichikawa N."/>
            <person name="Kimura A."/>
            <person name="Kitahashi Y."/>
            <person name="Uohara A."/>
        </authorList>
    </citation>
    <scope>NUCLEOTIDE SEQUENCE [LARGE SCALE GENOMIC DNA]</scope>
    <source>
        <strain evidence="7 8">NBRC 108638</strain>
    </source>
</reference>
<dbReference type="PROSITE" id="PS50977">
    <property type="entry name" value="HTH_TETR_2"/>
    <property type="match status" value="1"/>
</dbReference>
<dbReference type="SUPFAM" id="SSF48498">
    <property type="entry name" value="Tetracyclin repressor-like, C-terminal domain"/>
    <property type="match status" value="1"/>
</dbReference>
<dbReference type="Gene3D" id="1.10.357.10">
    <property type="entry name" value="Tetracycline Repressor, domain 2"/>
    <property type="match status" value="1"/>
</dbReference>
<dbReference type="GO" id="GO:0003700">
    <property type="term" value="F:DNA-binding transcription factor activity"/>
    <property type="evidence" value="ECO:0007669"/>
    <property type="project" value="TreeGrafter"/>
</dbReference>
<keyword evidence="3" id="KW-0804">Transcription</keyword>
<dbReference type="Proteomes" id="UP000482960">
    <property type="component" value="Unassembled WGS sequence"/>
</dbReference>
<dbReference type="InterPro" id="IPR036271">
    <property type="entry name" value="Tet_transcr_reg_TetR-rel_C_sf"/>
</dbReference>
<evidence type="ECO:0000256" key="2">
    <source>
        <dbReference type="ARBA" id="ARBA00023125"/>
    </source>
</evidence>
<name>A0A6V8LCR3_9ACTN</name>
<evidence type="ECO:0000256" key="4">
    <source>
        <dbReference type="PROSITE-ProRule" id="PRU00335"/>
    </source>
</evidence>
<feature type="region of interest" description="Disordered" evidence="5">
    <location>
        <begin position="201"/>
        <end position="226"/>
    </location>
</feature>
<keyword evidence="2 4" id="KW-0238">DNA-binding</keyword>
<evidence type="ECO:0000313" key="8">
    <source>
        <dbReference type="Proteomes" id="UP000482960"/>
    </source>
</evidence>
<accession>A0A6V8LCR3</accession>
<evidence type="ECO:0000259" key="6">
    <source>
        <dbReference type="PROSITE" id="PS50977"/>
    </source>
</evidence>
<dbReference type="InterPro" id="IPR009057">
    <property type="entry name" value="Homeodomain-like_sf"/>
</dbReference>
<dbReference type="Pfam" id="PF21597">
    <property type="entry name" value="TetR_C_43"/>
    <property type="match status" value="1"/>
</dbReference>
<sequence>MALTKTERDGEAARPLRRDAERNRRRILDAAQLLFAERGLDVSLDEIAAHAGLGVGTVYRRFPTKEALVDALFEDRLREVVAVGEQALADPDAWRALITFLEGTNTLQAFDRGLREVLLGRRFGHDRVARVRDALQPLVTRLVARAQEQGRLRADVAATDMPLIAIMLGAVVDYTRDVAPDAWRRYLSIIIDGLRAGPGAVTPLRPEPLTPDQVDDAMRSWHPHHR</sequence>
<feature type="DNA-binding region" description="H-T-H motif" evidence="4">
    <location>
        <begin position="43"/>
        <end position="62"/>
    </location>
</feature>
<evidence type="ECO:0000256" key="3">
    <source>
        <dbReference type="ARBA" id="ARBA00023163"/>
    </source>
</evidence>
<evidence type="ECO:0000256" key="1">
    <source>
        <dbReference type="ARBA" id="ARBA00023015"/>
    </source>
</evidence>
<protein>
    <submittedName>
        <fullName evidence="7">TetR family transcriptional regulator</fullName>
    </submittedName>
</protein>
<dbReference type="GO" id="GO:0000976">
    <property type="term" value="F:transcription cis-regulatory region binding"/>
    <property type="evidence" value="ECO:0007669"/>
    <property type="project" value="TreeGrafter"/>
</dbReference>
<comment type="caution">
    <text evidence="7">The sequence shown here is derived from an EMBL/GenBank/DDBJ whole genome shotgun (WGS) entry which is preliminary data.</text>
</comment>
<dbReference type="Pfam" id="PF00440">
    <property type="entry name" value="TetR_N"/>
    <property type="match status" value="1"/>
</dbReference>
<organism evidence="7 8">
    <name type="scientific">Phytohabitans rumicis</name>
    <dbReference type="NCBI Taxonomy" id="1076125"/>
    <lineage>
        <taxon>Bacteria</taxon>
        <taxon>Bacillati</taxon>
        <taxon>Actinomycetota</taxon>
        <taxon>Actinomycetes</taxon>
        <taxon>Micromonosporales</taxon>
        <taxon>Micromonosporaceae</taxon>
    </lineage>
</organism>
<gene>
    <name evidence="7" type="ORF">Prum_062230</name>
</gene>
<dbReference type="InterPro" id="IPR001647">
    <property type="entry name" value="HTH_TetR"/>
</dbReference>
<dbReference type="InterPro" id="IPR049445">
    <property type="entry name" value="TetR_SbtR-like_C"/>
</dbReference>
<dbReference type="PANTHER" id="PTHR30055:SF234">
    <property type="entry name" value="HTH-TYPE TRANSCRIPTIONAL REGULATOR BETI"/>
    <property type="match status" value="1"/>
</dbReference>
<dbReference type="EMBL" id="BLPG01000001">
    <property type="protein sequence ID" value="GFJ92581.1"/>
    <property type="molecule type" value="Genomic_DNA"/>
</dbReference>
<dbReference type="PANTHER" id="PTHR30055">
    <property type="entry name" value="HTH-TYPE TRANSCRIPTIONAL REGULATOR RUTR"/>
    <property type="match status" value="1"/>
</dbReference>
<feature type="domain" description="HTH tetR-type" evidence="6">
    <location>
        <begin position="21"/>
        <end position="80"/>
    </location>
</feature>